<dbReference type="PRINTS" id="PR00032">
    <property type="entry name" value="HTHARAC"/>
</dbReference>
<dbReference type="InterPro" id="IPR020449">
    <property type="entry name" value="Tscrpt_reg_AraC-type_HTH"/>
</dbReference>
<keyword evidence="7" id="KW-1185">Reference proteome</keyword>
<reference evidence="6 7" key="1">
    <citation type="submission" date="2020-01" db="EMBL/GenBank/DDBJ databases">
        <title>Paenibacillus soybeanensis sp. nov. isolated from the nodules of soybean (Glycine max(L.) Merr).</title>
        <authorList>
            <person name="Wang H."/>
        </authorList>
    </citation>
    <scope>NUCLEOTIDE SEQUENCE [LARGE SCALE GENOMIC DNA]</scope>
    <source>
        <strain evidence="6 7">T1</strain>
    </source>
</reference>
<name>A0ABW9XU95_9BACL</name>
<evidence type="ECO:0000256" key="3">
    <source>
        <dbReference type="ARBA" id="ARBA00023159"/>
    </source>
</evidence>
<keyword evidence="1" id="KW-0805">Transcription regulation</keyword>
<keyword evidence="4" id="KW-0804">Transcription</keyword>
<evidence type="ECO:0000259" key="5">
    <source>
        <dbReference type="PROSITE" id="PS01124"/>
    </source>
</evidence>
<dbReference type="SMART" id="SM00342">
    <property type="entry name" value="HTH_ARAC"/>
    <property type="match status" value="1"/>
</dbReference>
<feature type="domain" description="HTH araC/xylS-type" evidence="5">
    <location>
        <begin position="187"/>
        <end position="285"/>
    </location>
</feature>
<dbReference type="InterPro" id="IPR009057">
    <property type="entry name" value="Homeodomain-like_sf"/>
</dbReference>
<dbReference type="PROSITE" id="PS00041">
    <property type="entry name" value="HTH_ARAC_FAMILY_1"/>
    <property type="match status" value="1"/>
</dbReference>
<dbReference type="Pfam" id="PF12833">
    <property type="entry name" value="HTH_18"/>
    <property type="match status" value="1"/>
</dbReference>
<evidence type="ECO:0000256" key="1">
    <source>
        <dbReference type="ARBA" id="ARBA00023015"/>
    </source>
</evidence>
<organism evidence="6 7">
    <name type="scientific">Paenibacillus glycinis</name>
    <dbReference type="NCBI Taxonomy" id="2697035"/>
    <lineage>
        <taxon>Bacteria</taxon>
        <taxon>Bacillati</taxon>
        <taxon>Bacillota</taxon>
        <taxon>Bacilli</taxon>
        <taxon>Bacillales</taxon>
        <taxon>Paenibacillaceae</taxon>
        <taxon>Paenibacillus</taxon>
    </lineage>
</organism>
<evidence type="ECO:0000313" key="7">
    <source>
        <dbReference type="Proteomes" id="UP000665561"/>
    </source>
</evidence>
<keyword evidence="2" id="KW-0238">DNA-binding</keyword>
<gene>
    <name evidence="6" type="ORF">GT019_20440</name>
</gene>
<dbReference type="PROSITE" id="PS01124">
    <property type="entry name" value="HTH_ARAC_FAMILY_2"/>
    <property type="match status" value="1"/>
</dbReference>
<dbReference type="Proteomes" id="UP000665561">
    <property type="component" value="Unassembled WGS sequence"/>
</dbReference>
<evidence type="ECO:0000256" key="4">
    <source>
        <dbReference type="ARBA" id="ARBA00023163"/>
    </source>
</evidence>
<comment type="caution">
    <text evidence="6">The sequence shown here is derived from an EMBL/GenBank/DDBJ whole genome shotgun (WGS) entry which is preliminary data.</text>
</comment>
<accession>A0ABW9XU95</accession>
<dbReference type="InterPro" id="IPR003313">
    <property type="entry name" value="AraC-bd"/>
</dbReference>
<evidence type="ECO:0000313" key="6">
    <source>
        <dbReference type="EMBL" id="NBD26252.1"/>
    </source>
</evidence>
<protein>
    <submittedName>
        <fullName evidence="6">Helix-turn-helix domain-containing protein</fullName>
    </submittedName>
</protein>
<keyword evidence="3" id="KW-0010">Activator</keyword>
<dbReference type="SUPFAM" id="SSF51215">
    <property type="entry name" value="Regulatory protein AraC"/>
    <property type="match status" value="1"/>
</dbReference>
<dbReference type="Pfam" id="PF02311">
    <property type="entry name" value="AraC_binding"/>
    <property type="match status" value="1"/>
</dbReference>
<dbReference type="InterPro" id="IPR050204">
    <property type="entry name" value="AraC_XylS_family_regulators"/>
</dbReference>
<dbReference type="InterPro" id="IPR037923">
    <property type="entry name" value="HTH-like"/>
</dbReference>
<dbReference type="EMBL" id="JAAAMV010000019">
    <property type="protein sequence ID" value="NBD26252.1"/>
    <property type="molecule type" value="Genomic_DNA"/>
</dbReference>
<dbReference type="Gene3D" id="1.10.10.60">
    <property type="entry name" value="Homeodomain-like"/>
    <property type="match status" value="2"/>
</dbReference>
<dbReference type="InterPro" id="IPR018060">
    <property type="entry name" value="HTH_AraC"/>
</dbReference>
<dbReference type="SUPFAM" id="SSF46689">
    <property type="entry name" value="Homeodomain-like"/>
    <property type="match status" value="2"/>
</dbReference>
<proteinExistence type="predicted"/>
<evidence type="ECO:0000256" key="2">
    <source>
        <dbReference type="ARBA" id="ARBA00023125"/>
    </source>
</evidence>
<dbReference type="PANTHER" id="PTHR46796">
    <property type="entry name" value="HTH-TYPE TRANSCRIPTIONAL ACTIVATOR RHAS-RELATED"/>
    <property type="match status" value="1"/>
</dbReference>
<dbReference type="InterPro" id="IPR018062">
    <property type="entry name" value="HTH_AraC-typ_CS"/>
</dbReference>
<sequence>MLARQPIVPYIREGDYAVRAPWSVAARRLLDYLLVYIQEGECLFQVDGVPYEFRGGEFCLIQPGSLTVLEGRTNSITPFVHLDWFYDEYREERFPTRPGQIDLAPYEHLLQPRLNDLQGIEIPVRLKPKQPVLLRDRFLEMVENWQRRDPLLQLRVQTLASEVLLAILEDHTADLKQAERSAPQPMNWITSFMSFRLSEPLAVHEMAARANLSPSRFSAKFKAQFGIAPHRYLLRLRIKHARELLAGSEHSIEEIAVYCGFADVHHFAKTFKKETGVTPGAFRKAGKERQQAQEEKA</sequence>